<sequence>MANKILNLDLSKDPILPPFIYGRVGDEKLQTITVNITNNDQQFSLVGYTVTFEGVTNGGKTKVFDSDNVKVINASTGTFEYTFPSTAFGTPGVYERAYFSVAKSGVRNSTGDFKIDVSGNADIDAAEAQTIITEYNKLIEELRKLQTENILELENRLAVFGQQANTEFATIQNKITDLQDKIDRYETSVASTANNATTSVNSAKNTAITEISAALQQFNNGDFYTKTEADNKFIRYSEDRATNGEATAGTSTTKWMSPLRVFDAIAKWTSGKFMELTGNQTVAGTKNFSSQPSFNGALLMPLDSKGVVRYKMSASNSTNIASGGVDIIRFGDLVIVTGLCSLNKAVGKDGDVFGNFVPDELVPTQDIYQGVFMCSWGGNGSSTATEIRSIFTRYGRSWFAADQPITNTWINIWGSYQVGKGETPIKDSSSLFGKR</sequence>
<evidence type="ECO:0000259" key="2">
    <source>
        <dbReference type="Pfam" id="PF10651"/>
    </source>
</evidence>
<name>A0ABS6TDS4_9ENTE</name>
<protein>
    <submittedName>
        <fullName evidence="3">BppU family phage baseplate upper protein</fullName>
    </submittedName>
</protein>
<feature type="domain" description="BppU N-terminal" evidence="2">
    <location>
        <begin position="4"/>
        <end position="142"/>
    </location>
</feature>
<dbReference type="EMBL" id="JAHUZB010000003">
    <property type="protein sequence ID" value="MBV7391047.1"/>
    <property type="molecule type" value="Genomic_DNA"/>
</dbReference>
<proteinExistence type="predicted"/>
<dbReference type="Proteomes" id="UP000774130">
    <property type="component" value="Unassembled WGS sequence"/>
</dbReference>
<reference evidence="3 4" key="1">
    <citation type="submission" date="2021-06" db="EMBL/GenBank/DDBJ databases">
        <title>Enterococcus alishanensis sp. nov., a novel lactic acid bacterium isolated from fresh coffee beans.</title>
        <authorList>
            <person name="Chen Y.-S."/>
        </authorList>
    </citation>
    <scope>NUCLEOTIDE SEQUENCE [LARGE SCALE GENOMIC DNA]</scope>
    <source>
        <strain evidence="3 4">ALS3</strain>
    </source>
</reference>
<organism evidence="3 4">
    <name type="scientific">Enterococcus alishanensis</name>
    <dbReference type="NCBI Taxonomy" id="1303817"/>
    <lineage>
        <taxon>Bacteria</taxon>
        <taxon>Bacillati</taxon>
        <taxon>Bacillota</taxon>
        <taxon>Bacilli</taxon>
        <taxon>Lactobacillales</taxon>
        <taxon>Enterococcaceae</taxon>
        <taxon>Enterococcus</taxon>
    </lineage>
</organism>
<evidence type="ECO:0000256" key="1">
    <source>
        <dbReference type="SAM" id="Coils"/>
    </source>
</evidence>
<gene>
    <name evidence="3" type="ORF">KUA55_10170</name>
</gene>
<feature type="coiled-coil region" evidence="1">
    <location>
        <begin position="125"/>
        <end position="195"/>
    </location>
</feature>
<keyword evidence="1" id="KW-0175">Coiled coil</keyword>
<evidence type="ECO:0000313" key="4">
    <source>
        <dbReference type="Proteomes" id="UP000774130"/>
    </source>
</evidence>
<dbReference type="InterPro" id="IPR018913">
    <property type="entry name" value="BppU_N"/>
</dbReference>
<evidence type="ECO:0000313" key="3">
    <source>
        <dbReference type="EMBL" id="MBV7391047.1"/>
    </source>
</evidence>
<keyword evidence="4" id="KW-1185">Reference proteome</keyword>
<dbReference type="Pfam" id="PF10651">
    <property type="entry name" value="BppU_N"/>
    <property type="match status" value="1"/>
</dbReference>
<comment type="caution">
    <text evidence="3">The sequence shown here is derived from an EMBL/GenBank/DDBJ whole genome shotgun (WGS) entry which is preliminary data.</text>
</comment>
<accession>A0ABS6TDS4</accession>
<dbReference type="RefSeq" id="WP_218326075.1">
    <property type="nucleotide sequence ID" value="NZ_JAHUZB010000003.1"/>
</dbReference>